<dbReference type="RefSeq" id="WP_012119389.1">
    <property type="nucleotide sequence ID" value="NC_009767.1"/>
</dbReference>
<dbReference type="InterPro" id="IPR008274">
    <property type="entry name" value="AldOxase/xan_DH_MoCoBD1"/>
</dbReference>
<keyword evidence="1" id="KW-0500">Molybdenum</keyword>
<dbReference type="InterPro" id="IPR000674">
    <property type="entry name" value="Ald_Oxase/Xan_DH_a/b"/>
</dbReference>
<dbReference type="InterPro" id="IPR037165">
    <property type="entry name" value="AldOxase/xan_DH_Mopterin-bd_sf"/>
</dbReference>
<dbReference type="Pfam" id="PF01315">
    <property type="entry name" value="Ald_Xan_dh_C"/>
    <property type="match status" value="1"/>
</dbReference>
<dbReference type="Pfam" id="PF20256">
    <property type="entry name" value="MoCoBD_2"/>
    <property type="match status" value="1"/>
</dbReference>
<dbReference type="Proteomes" id="UP000000263">
    <property type="component" value="Chromosome"/>
</dbReference>
<gene>
    <name evidence="4" type="ordered locus">Rcas_0842</name>
</gene>
<keyword evidence="5" id="KW-1185">Reference proteome</keyword>
<dbReference type="InterPro" id="IPR036856">
    <property type="entry name" value="Ald_Oxase/Xan_DH_a/b_sf"/>
</dbReference>
<keyword evidence="2" id="KW-0560">Oxidoreductase</keyword>
<dbReference type="PANTHER" id="PTHR11908:SF132">
    <property type="entry name" value="ALDEHYDE OXIDASE 1-RELATED"/>
    <property type="match status" value="1"/>
</dbReference>
<dbReference type="EMBL" id="CP000804">
    <property type="protein sequence ID" value="ABU56959.1"/>
    <property type="molecule type" value="Genomic_DNA"/>
</dbReference>
<dbReference type="SMART" id="SM01008">
    <property type="entry name" value="Ald_Xan_dh_C"/>
    <property type="match status" value="1"/>
</dbReference>
<dbReference type="Pfam" id="PF02738">
    <property type="entry name" value="MoCoBD_1"/>
    <property type="match status" value="1"/>
</dbReference>
<reference evidence="4 5" key="1">
    <citation type="submission" date="2007-08" db="EMBL/GenBank/DDBJ databases">
        <title>Complete sequence of Roseiflexus castenholzii DSM 13941.</title>
        <authorList>
            <consortium name="US DOE Joint Genome Institute"/>
            <person name="Copeland A."/>
            <person name="Lucas S."/>
            <person name="Lapidus A."/>
            <person name="Barry K."/>
            <person name="Glavina del Rio T."/>
            <person name="Dalin E."/>
            <person name="Tice H."/>
            <person name="Pitluck S."/>
            <person name="Thompson L.S."/>
            <person name="Brettin T."/>
            <person name="Bruce D."/>
            <person name="Detter J.C."/>
            <person name="Han C."/>
            <person name="Tapia R."/>
            <person name="Schmutz J."/>
            <person name="Larimer F."/>
            <person name="Land M."/>
            <person name="Hauser L."/>
            <person name="Kyrpides N."/>
            <person name="Mikhailova N."/>
            <person name="Bryant D.A."/>
            <person name="Hanada S."/>
            <person name="Tsukatani Y."/>
            <person name="Richardson P."/>
        </authorList>
    </citation>
    <scope>NUCLEOTIDE SEQUENCE [LARGE SCALE GENOMIC DNA]</scope>
    <source>
        <strain evidence="5">DSM 13941 / HLO8</strain>
    </source>
</reference>
<dbReference type="SUPFAM" id="SSF56003">
    <property type="entry name" value="Molybdenum cofactor-binding domain"/>
    <property type="match status" value="1"/>
</dbReference>
<name>A7NHL2_ROSCS</name>
<feature type="domain" description="Aldehyde oxidase/xanthine dehydrogenase a/b hammerhead" evidence="3">
    <location>
        <begin position="25"/>
        <end position="140"/>
    </location>
</feature>
<protein>
    <submittedName>
        <fullName evidence="4">Aldehyde oxidase and xanthine dehydrogenase molybdopterin binding</fullName>
    </submittedName>
</protein>
<dbReference type="Gene3D" id="3.90.1170.50">
    <property type="entry name" value="Aldehyde oxidase/xanthine dehydrogenase, a/b hammerhead"/>
    <property type="match status" value="1"/>
</dbReference>
<accession>A7NHL2</accession>
<dbReference type="eggNOG" id="COG1529">
    <property type="taxonomic scope" value="Bacteria"/>
</dbReference>
<dbReference type="AlphaFoldDB" id="A7NHL2"/>
<evidence type="ECO:0000256" key="2">
    <source>
        <dbReference type="ARBA" id="ARBA00023002"/>
    </source>
</evidence>
<organism evidence="4 5">
    <name type="scientific">Roseiflexus castenholzii (strain DSM 13941 / HLO8)</name>
    <dbReference type="NCBI Taxonomy" id="383372"/>
    <lineage>
        <taxon>Bacteria</taxon>
        <taxon>Bacillati</taxon>
        <taxon>Chloroflexota</taxon>
        <taxon>Chloroflexia</taxon>
        <taxon>Chloroflexales</taxon>
        <taxon>Roseiflexineae</taxon>
        <taxon>Roseiflexaceae</taxon>
        <taxon>Roseiflexus</taxon>
    </lineage>
</organism>
<dbReference type="InterPro" id="IPR046867">
    <property type="entry name" value="AldOxase/xan_DH_MoCoBD2"/>
</dbReference>
<dbReference type="KEGG" id="rca:Rcas_0842"/>
<dbReference type="OrthoDB" id="9759791at2"/>
<dbReference type="SUPFAM" id="SSF54665">
    <property type="entry name" value="CO dehydrogenase molybdoprotein N-domain-like"/>
    <property type="match status" value="1"/>
</dbReference>
<evidence type="ECO:0000259" key="3">
    <source>
        <dbReference type="SMART" id="SM01008"/>
    </source>
</evidence>
<dbReference type="PANTHER" id="PTHR11908">
    <property type="entry name" value="XANTHINE DEHYDROGENASE"/>
    <property type="match status" value="1"/>
</dbReference>
<dbReference type="HOGENOM" id="CLU_001681_2_0_0"/>
<dbReference type="InterPro" id="IPR016208">
    <property type="entry name" value="Ald_Oxase/xanthine_DH-like"/>
</dbReference>
<sequence>MTAETMPTRLVGQAIKRREDPQLITGQGSFLDDIKLPGMTHACVLRSPYAHAKIKSIDTSKAKAHPGVVAVFTGEDMLDLNPLPCAWQAGRVKNNVNTPRVLAVGEVHFAGDPVALVIAEDRYIARDACDLIEVEYEPLPVVVDAKKATEPGAPQLHENAPNNIVMEWDAGDKAKADAAIAAAEVVVREQIINQRLIPTPMETRGAIARYEQATGEFTLWTTSQAPHVMRLLLTAFVFGIPETKLRVISPNVGGGFGQKIFCYNDMAFTMWAARKIGRPVKFVEDRSENYKYSTHGRDHITDVEIAGTRDGAITGLRVTTYANLGAYLSTIAPGIPTTLYGRIITGVYRIPAAYVKVYGVYTNTAMVDAYRGAGRPEASYLIERMVDRFAAEIGMDPAEVRRKNFIPPDAFPYDNGMGLLPYDSGNYEAALNKALDIIGYANFRKEQEEARKHGRYLGLGISSYVEICGVAPSKWIGLPGEGWGAGLWESANVRIHLTGKVVVTTGSLPHGQGVETTFAQIVADELGVPYDDVVIEHSDTAGTPFGYGTYGSRSLAVGGTAVYRSVAKIKEKAKKLAAHMLEANPDDMVYENGRVYVKGSPDRAKTLAEIALQASVAYDLPEGMEPFLDETSYYDPPNCTFPFGTHIAIVEVDPDTGIVDLKRYVAVDDCGNVINPLIVDGQIHGGIAQGVAQALYERAVYDENGQLVSGTLMDYAVPAAHMLPPFETDRTVTPSPVNPMGVKGAGEAGTIASAQAVMNAVIDALSPFGVKHMQMPATPENVWKAIRAAQTAS</sequence>
<dbReference type="GO" id="GO:0016491">
    <property type="term" value="F:oxidoreductase activity"/>
    <property type="evidence" value="ECO:0007669"/>
    <property type="project" value="UniProtKB-KW"/>
</dbReference>
<dbReference type="Gene3D" id="3.30.365.10">
    <property type="entry name" value="Aldehyde oxidase/xanthine dehydrogenase, molybdopterin binding domain"/>
    <property type="match status" value="4"/>
</dbReference>
<evidence type="ECO:0000313" key="5">
    <source>
        <dbReference type="Proteomes" id="UP000000263"/>
    </source>
</evidence>
<dbReference type="STRING" id="383372.Rcas_0842"/>
<evidence type="ECO:0000256" key="1">
    <source>
        <dbReference type="ARBA" id="ARBA00022505"/>
    </source>
</evidence>
<proteinExistence type="predicted"/>
<dbReference type="GO" id="GO:0005506">
    <property type="term" value="F:iron ion binding"/>
    <property type="evidence" value="ECO:0007669"/>
    <property type="project" value="InterPro"/>
</dbReference>
<evidence type="ECO:0000313" key="4">
    <source>
        <dbReference type="EMBL" id="ABU56959.1"/>
    </source>
</evidence>